<gene>
    <name evidence="1" type="ORF">CC86DRAFT_445937</name>
</gene>
<keyword evidence="2" id="KW-1185">Reference proteome</keyword>
<protein>
    <submittedName>
        <fullName evidence="1">Uncharacterized protein</fullName>
    </submittedName>
</protein>
<name>A0A6A7A338_9PLEO</name>
<proteinExistence type="predicted"/>
<evidence type="ECO:0000313" key="1">
    <source>
        <dbReference type="EMBL" id="KAF2827127.1"/>
    </source>
</evidence>
<dbReference type="OrthoDB" id="3029470at2759"/>
<evidence type="ECO:0000313" key="2">
    <source>
        <dbReference type="Proteomes" id="UP000799424"/>
    </source>
</evidence>
<dbReference type="Proteomes" id="UP000799424">
    <property type="component" value="Unassembled WGS sequence"/>
</dbReference>
<accession>A0A6A7A338</accession>
<organism evidence="1 2">
    <name type="scientific">Ophiobolus disseminans</name>
    <dbReference type="NCBI Taxonomy" id="1469910"/>
    <lineage>
        <taxon>Eukaryota</taxon>
        <taxon>Fungi</taxon>
        <taxon>Dikarya</taxon>
        <taxon>Ascomycota</taxon>
        <taxon>Pezizomycotina</taxon>
        <taxon>Dothideomycetes</taxon>
        <taxon>Pleosporomycetidae</taxon>
        <taxon>Pleosporales</taxon>
        <taxon>Pleosporineae</taxon>
        <taxon>Phaeosphaeriaceae</taxon>
        <taxon>Ophiobolus</taxon>
    </lineage>
</organism>
<dbReference type="EMBL" id="MU006225">
    <property type="protein sequence ID" value="KAF2827127.1"/>
    <property type="molecule type" value="Genomic_DNA"/>
</dbReference>
<dbReference type="AlphaFoldDB" id="A0A6A7A338"/>
<sequence length="475" mass="53617">MHMNIMEQRISDETPLRESDGLDHERCAALHNHIVESGWTQRGLALDILDKRTWWECYGGNAALASTTGRLNVSVVSFLKAAWHGFAMDPAPKSHLFHRYLARLCSPDELWENANYADDEDDSNNRRYITLYMANWALGATHPLGLVLDQDEGTAMHHMAMRDTEITMNGRQMWLPLEMILDGFVDMIDQGKILAVDESYGGEQERTDPWIMPSYTELDLDDTVQAFEQLVDAIHMRMPSPPQSAEQSLLEVVIGGNPDMLPANTFAHRFLARCSRPNFTHIAPGLSITQHQPFALASGQADTTKLFPLLLFSSTSPAHLETQRTPWGEEIRISPFARPFDTNSSYPAGLYLTETQPHDPHPFEDGSALILPFTLGSNAYARTSDGALIGEHVRRAGEDASAELESKSAELYQLGFNHFIAAHDVQLRYVLWKWAEMVEEGKWEVDERGVVDGVEKWREADTEASWADYQLLMSW</sequence>
<reference evidence="1" key="1">
    <citation type="journal article" date="2020" name="Stud. Mycol.">
        <title>101 Dothideomycetes genomes: a test case for predicting lifestyles and emergence of pathogens.</title>
        <authorList>
            <person name="Haridas S."/>
            <person name="Albert R."/>
            <person name="Binder M."/>
            <person name="Bloem J."/>
            <person name="Labutti K."/>
            <person name="Salamov A."/>
            <person name="Andreopoulos B."/>
            <person name="Baker S."/>
            <person name="Barry K."/>
            <person name="Bills G."/>
            <person name="Bluhm B."/>
            <person name="Cannon C."/>
            <person name="Castanera R."/>
            <person name="Culley D."/>
            <person name="Daum C."/>
            <person name="Ezra D."/>
            <person name="Gonzalez J."/>
            <person name="Henrissat B."/>
            <person name="Kuo A."/>
            <person name="Liang C."/>
            <person name="Lipzen A."/>
            <person name="Lutzoni F."/>
            <person name="Magnuson J."/>
            <person name="Mondo S."/>
            <person name="Nolan M."/>
            <person name="Ohm R."/>
            <person name="Pangilinan J."/>
            <person name="Park H.-J."/>
            <person name="Ramirez L."/>
            <person name="Alfaro M."/>
            <person name="Sun H."/>
            <person name="Tritt A."/>
            <person name="Yoshinaga Y."/>
            <person name="Zwiers L.-H."/>
            <person name="Turgeon B."/>
            <person name="Goodwin S."/>
            <person name="Spatafora J."/>
            <person name="Crous P."/>
            <person name="Grigoriev I."/>
        </authorList>
    </citation>
    <scope>NUCLEOTIDE SEQUENCE</scope>
    <source>
        <strain evidence="1">CBS 113818</strain>
    </source>
</reference>